<name>A0AAV5QW19_9ASCO</name>
<dbReference type="EMBL" id="BTFZ01000020">
    <property type="protein sequence ID" value="GMM38714.1"/>
    <property type="molecule type" value="Genomic_DNA"/>
</dbReference>
<dbReference type="SUPFAM" id="SSF48403">
    <property type="entry name" value="Ankyrin repeat"/>
    <property type="match status" value="1"/>
</dbReference>
<evidence type="ECO:0008006" key="7">
    <source>
        <dbReference type="Google" id="ProtNLM"/>
    </source>
</evidence>
<dbReference type="PANTHER" id="PTHR24171:SF8">
    <property type="entry name" value="BRCA1-ASSOCIATED RING DOMAIN PROTEIN 1"/>
    <property type="match status" value="1"/>
</dbReference>
<evidence type="ECO:0000313" key="6">
    <source>
        <dbReference type="Proteomes" id="UP001360560"/>
    </source>
</evidence>
<evidence type="ECO:0000256" key="1">
    <source>
        <dbReference type="ARBA" id="ARBA00022737"/>
    </source>
</evidence>
<dbReference type="SMART" id="SM00248">
    <property type="entry name" value="ANK"/>
    <property type="match status" value="1"/>
</dbReference>
<reference evidence="5 6" key="1">
    <citation type="journal article" date="2023" name="Elife">
        <title>Identification of key yeast species and microbe-microbe interactions impacting larval growth of Drosophila in the wild.</title>
        <authorList>
            <person name="Mure A."/>
            <person name="Sugiura Y."/>
            <person name="Maeda R."/>
            <person name="Honda K."/>
            <person name="Sakurai N."/>
            <person name="Takahashi Y."/>
            <person name="Watada M."/>
            <person name="Katoh T."/>
            <person name="Gotoh A."/>
            <person name="Gotoh Y."/>
            <person name="Taniguchi I."/>
            <person name="Nakamura K."/>
            <person name="Hayashi T."/>
            <person name="Katayama T."/>
            <person name="Uemura T."/>
            <person name="Hattori Y."/>
        </authorList>
    </citation>
    <scope>NUCLEOTIDE SEQUENCE [LARGE SCALE GENOMIC DNA]</scope>
    <source>
        <strain evidence="5 6">SC-9</strain>
    </source>
</reference>
<sequence>MVANIWVAASDGDTSTVKKYIESGEYSATSKDPNGYTPIHAAAAYGHIELLEYLIGEKKGDVNVLDSDGDTPLHHCDELEPVKVLVEKFGADWKIKNQDGETALDAYDGEDIKVTEYLQGLAGVVGSQKSNEGSINIGSLGALIGELSDEEREKIRLTFENVGDLNGDVEFDETQQKMIEEIANGENGEERMKEFIQQVVRDNLGKLKQSTDDEPSNKRRRD</sequence>
<protein>
    <recommendedName>
        <fullName evidence="7">Ankyrin</fullName>
    </recommendedName>
</protein>
<feature type="region of interest" description="Disordered" evidence="4">
    <location>
        <begin position="203"/>
        <end position="222"/>
    </location>
</feature>
<dbReference type="Pfam" id="PF12796">
    <property type="entry name" value="Ank_2"/>
    <property type="match status" value="1"/>
</dbReference>
<evidence type="ECO:0000256" key="3">
    <source>
        <dbReference type="PROSITE-ProRule" id="PRU00023"/>
    </source>
</evidence>
<proteinExistence type="predicted"/>
<feature type="repeat" description="ANK" evidence="3">
    <location>
        <begin position="34"/>
        <end position="67"/>
    </location>
</feature>
<dbReference type="InterPro" id="IPR002110">
    <property type="entry name" value="Ankyrin_rpt"/>
</dbReference>
<evidence type="ECO:0000256" key="4">
    <source>
        <dbReference type="SAM" id="MobiDB-lite"/>
    </source>
</evidence>
<dbReference type="GeneID" id="90076702"/>
<dbReference type="GO" id="GO:0004842">
    <property type="term" value="F:ubiquitin-protein transferase activity"/>
    <property type="evidence" value="ECO:0007669"/>
    <property type="project" value="TreeGrafter"/>
</dbReference>
<organism evidence="5 6">
    <name type="scientific">Saccharomycopsis crataegensis</name>
    <dbReference type="NCBI Taxonomy" id="43959"/>
    <lineage>
        <taxon>Eukaryota</taxon>
        <taxon>Fungi</taxon>
        <taxon>Dikarya</taxon>
        <taxon>Ascomycota</taxon>
        <taxon>Saccharomycotina</taxon>
        <taxon>Saccharomycetes</taxon>
        <taxon>Saccharomycopsidaceae</taxon>
        <taxon>Saccharomycopsis</taxon>
    </lineage>
</organism>
<dbReference type="PROSITE" id="PS50088">
    <property type="entry name" value="ANK_REPEAT"/>
    <property type="match status" value="1"/>
</dbReference>
<keyword evidence="1" id="KW-0677">Repeat</keyword>
<evidence type="ECO:0000313" key="5">
    <source>
        <dbReference type="EMBL" id="GMM38714.1"/>
    </source>
</evidence>
<keyword evidence="6" id="KW-1185">Reference proteome</keyword>
<dbReference type="Gene3D" id="1.25.40.20">
    <property type="entry name" value="Ankyrin repeat-containing domain"/>
    <property type="match status" value="1"/>
</dbReference>
<dbReference type="Proteomes" id="UP001360560">
    <property type="component" value="Unassembled WGS sequence"/>
</dbReference>
<dbReference type="RefSeq" id="XP_064855709.1">
    <property type="nucleotide sequence ID" value="XM_064999637.1"/>
</dbReference>
<dbReference type="AlphaFoldDB" id="A0AAV5QW19"/>
<gene>
    <name evidence="5" type="ORF">DASC09_060530</name>
</gene>
<evidence type="ECO:0000256" key="2">
    <source>
        <dbReference type="ARBA" id="ARBA00023043"/>
    </source>
</evidence>
<accession>A0AAV5QW19</accession>
<dbReference type="InterPro" id="IPR036770">
    <property type="entry name" value="Ankyrin_rpt-contain_sf"/>
</dbReference>
<dbReference type="PROSITE" id="PS50297">
    <property type="entry name" value="ANK_REP_REGION"/>
    <property type="match status" value="1"/>
</dbReference>
<keyword evidence="2 3" id="KW-0040">ANK repeat</keyword>
<comment type="caution">
    <text evidence="5">The sequence shown here is derived from an EMBL/GenBank/DDBJ whole genome shotgun (WGS) entry which is preliminary data.</text>
</comment>
<dbReference type="GO" id="GO:0085020">
    <property type="term" value="P:protein K6-linked ubiquitination"/>
    <property type="evidence" value="ECO:0007669"/>
    <property type="project" value="TreeGrafter"/>
</dbReference>
<dbReference type="PANTHER" id="PTHR24171">
    <property type="entry name" value="ANKYRIN REPEAT DOMAIN-CONTAINING PROTEIN 39-RELATED"/>
    <property type="match status" value="1"/>
</dbReference>